<proteinExistence type="predicted"/>
<protein>
    <submittedName>
        <fullName evidence="2">Uncharacterized protein</fullName>
    </submittedName>
</protein>
<keyword evidence="3" id="KW-1185">Reference proteome</keyword>
<reference evidence="2 3" key="1">
    <citation type="journal article" date="2021" name="ISME Commun">
        <title>Automated analysis of genomic sequences facilitates high-throughput and comprehensive description of bacteria.</title>
        <authorList>
            <person name="Hitch T.C.A."/>
        </authorList>
    </citation>
    <scope>NUCLEOTIDE SEQUENCE [LARGE SCALE GENOMIC DNA]</scope>
    <source>
        <strain evidence="2 3">Sanger_18</strain>
    </source>
</reference>
<feature type="compositionally biased region" description="Acidic residues" evidence="1">
    <location>
        <begin position="166"/>
        <end position="176"/>
    </location>
</feature>
<evidence type="ECO:0000256" key="1">
    <source>
        <dbReference type="SAM" id="MobiDB-lite"/>
    </source>
</evidence>
<name>A0ABT2T6M4_9FIRM</name>
<feature type="region of interest" description="Disordered" evidence="1">
    <location>
        <begin position="141"/>
        <end position="177"/>
    </location>
</feature>
<evidence type="ECO:0000313" key="3">
    <source>
        <dbReference type="Proteomes" id="UP001652432"/>
    </source>
</evidence>
<organism evidence="2 3">
    <name type="scientific">Suilimivivens aceti</name>
    <dbReference type="NCBI Taxonomy" id="2981774"/>
    <lineage>
        <taxon>Bacteria</taxon>
        <taxon>Bacillati</taxon>
        <taxon>Bacillota</taxon>
        <taxon>Clostridia</taxon>
        <taxon>Lachnospirales</taxon>
        <taxon>Lachnospiraceae</taxon>
        <taxon>Suilimivivens</taxon>
    </lineage>
</organism>
<dbReference type="Proteomes" id="UP001652432">
    <property type="component" value="Unassembled WGS sequence"/>
</dbReference>
<dbReference type="RefSeq" id="WP_262575926.1">
    <property type="nucleotide sequence ID" value="NZ_JAOQKJ010000020.1"/>
</dbReference>
<dbReference type="EMBL" id="JAOQKJ010000020">
    <property type="protein sequence ID" value="MCU6745907.1"/>
    <property type="molecule type" value="Genomic_DNA"/>
</dbReference>
<evidence type="ECO:0000313" key="2">
    <source>
        <dbReference type="EMBL" id="MCU6745907.1"/>
    </source>
</evidence>
<accession>A0ABT2T6M4</accession>
<gene>
    <name evidence="2" type="ORF">OCV77_15660</name>
</gene>
<comment type="caution">
    <text evidence="2">The sequence shown here is derived from an EMBL/GenBank/DDBJ whole genome shotgun (WGS) entry which is preliminary data.</text>
</comment>
<sequence length="197" mass="22475">MEVLMQNKQEKTVISSKRELAGYVFQMLTETESKTEMSEDEKRRMEARIIAKLKAGKKLTGEEMDFLRRYNTELYLTAVRIQQMAEGLKEQLKRAKSKEEADAIVSTAYSSISDKDPAKEYLTAAVSNVSTEFRRSGAYSRLPNTIDEAEKAKKKQTKNPFKESDEKDMDTEDDFDLTGWSPLQEVLDAMPTFSAEA</sequence>